<dbReference type="Proteomes" id="UP000887540">
    <property type="component" value="Unplaced"/>
</dbReference>
<keyword evidence="1" id="KW-1185">Reference proteome</keyword>
<reference evidence="2" key="1">
    <citation type="submission" date="2022-11" db="UniProtKB">
        <authorList>
            <consortium name="WormBaseParasite"/>
        </authorList>
    </citation>
    <scope>IDENTIFICATION</scope>
</reference>
<protein>
    <submittedName>
        <fullName evidence="2">Uncharacterized protein</fullName>
    </submittedName>
</protein>
<evidence type="ECO:0000313" key="2">
    <source>
        <dbReference type="WBParaSite" id="ACRNAN_scaffold31593.g18112.t1"/>
    </source>
</evidence>
<proteinExistence type="predicted"/>
<evidence type="ECO:0000313" key="1">
    <source>
        <dbReference type="Proteomes" id="UP000887540"/>
    </source>
</evidence>
<organism evidence="1 2">
    <name type="scientific">Acrobeloides nanus</name>
    <dbReference type="NCBI Taxonomy" id="290746"/>
    <lineage>
        <taxon>Eukaryota</taxon>
        <taxon>Metazoa</taxon>
        <taxon>Ecdysozoa</taxon>
        <taxon>Nematoda</taxon>
        <taxon>Chromadorea</taxon>
        <taxon>Rhabditida</taxon>
        <taxon>Tylenchina</taxon>
        <taxon>Cephalobomorpha</taxon>
        <taxon>Cephaloboidea</taxon>
        <taxon>Cephalobidae</taxon>
        <taxon>Acrobeloides</taxon>
    </lineage>
</organism>
<sequence length="8" mass="899">MKLVAQPL</sequence>
<name>A0A914DLT3_9BILA</name>
<accession>A0A914DLT3</accession>
<dbReference type="WBParaSite" id="ACRNAN_scaffold31593.g18112.t1">
    <property type="protein sequence ID" value="ACRNAN_scaffold31593.g18112.t1"/>
    <property type="gene ID" value="ACRNAN_scaffold31593.g18112"/>
</dbReference>